<comment type="similarity">
    <text evidence="2">Belongs to the noggin family.</text>
</comment>
<dbReference type="OrthoDB" id="5950649at2759"/>
<sequence>MNFYRLLLNCVVLLAWEYRRVTSQSARDAWNRLRHPFEPEERNSISFHDGTRPFPSNQLPILDLVESPDPLYDPTEGDLDYRRLRRLLGRDFDRDYMSTVRPLEHVLHKNGTLDFKIKKGRPKGRRPLFVKYFGHRIYTGENQKPIRLKLQREERKKVQKYLWSYTHCPVFHSWKDLGIRFWPRWIREGQCFKGKSCSIPPGMYCQPSRSTRITLLRWHCRGPEVGTNCSWIKVQYPVLTECACSCS</sequence>
<evidence type="ECO:0000256" key="4">
    <source>
        <dbReference type="ARBA" id="ARBA00022525"/>
    </source>
</evidence>
<protein>
    <submittedName>
        <fullName evidence="9">Noggin-like</fullName>
    </submittedName>
</protein>
<dbReference type="PANTHER" id="PTHR10494:SF6">
    <property type="entry name" value="NOGGIN"/>
    <property type="match status" value="1"/>
</dbReference>
<dbReference type="Pfam" id="PF05806">
    <property type="entry name" value="Noggin"/>
    <property type="match status" value="1"/>
</dbReference>
<keyword evidence="4" id="KW-0964">Secreted</keyword>
<reference evidence="9" key="1">
    <citation type="submission" date="2025-08" db="UniProtKB">
        <authorList>
            <consortium name="RefSeq"/>
        </authorList>
    </citation>
    <scope>IDENTIFICATION</scope>
    <source>
        <tissue evidence="9">Whole sample</tissue>
    </source>
</reference>
<proteinExistence type="inferred from homology"/>
<evidence type="ECO:0000256" key="5">
    <source>
        <dbReference type="ARBA" id="ARBA00022729"/>
    </source>
</evidence>
<evidence type="ECO:0000256" key="3">
    <source>
        <dbReference type="ARBA" id="ARBA00022473"/>
    </source>
</evidence>
<accession>A0A8B8CV37</accession>
<dbReference type="InterPro" id="IPR029034">
    <property type="entry name" value="Cystine-knot_cytokine"/>
</dbReference>
<feature type="chain" id="PRO_5034371689" evidence="7">
    <location>
        <begin position="24"/>
        <end position="247"/>
    </location>
</feature>
<evidence type="ECO:0000313" key="9">
    <source>
        <dbReference type="RefSeq" id="XP_022319535.1"/>
    </source>
</evidence>
<name>A0A8B8CV37_CRAVI</name>
<dbReference type="SUPFAM" id="SSF57501">
    <property type="entry name" value="Cystine-knot cytokines"/>
    <property type="match status" value="1"/>
</dbReference>
<feature type="signal peptide" evidence="7">
    <location>
        <begin position="1"/>
        <end position="23"/>
    </location>
</feature>
<feature type="disulfide bond" evidence="6">
    <location>
        <begin position="197"/>
        <end position="244"/>
    </location>
</feature>
<dbReference type="KEGG" id="cvn:111122202"/>
<dbReference type="PIRSF" id="PIRSF008129">
    <property type="entry name" value="Noggin"/>
    <property type="match status" value="1"/>
</dbReference>
<dbReference type="PANTHER" id="PTHR10494">
    <property type="entry name" value="BONE MORPHOGENETIC PROTEIN INHIBITOR, NOGGIN"/>
    <property type="match status" value="1"/>
</dbReference>
<feature type="disulfide bond" evidence="6">
    <location>
        <begin position="191"/>
        <end position="242"/>
    </location>
</feature>
<evidence type="ECO:0000313" key="8">
    <source>
        <dbReference type="Proteomes" id="UP000694844"/>
    </source>
</evidence>
<evidence type="ECO:0000256" key="7">
    <source>
        <dbReference type="SAM" id="SignalP"/>
    </source>
</evidence>
<keyword evidence="5 7" id="KW-0732">Signal</keyword>
<gene>
    <name evidence="9" type="primary">LOC111122202</name>
</gene>
<evidence type="ECO:0000256" key="6">
    <source>
        <dbReference type="PIRSR" id="PIRSR008129-1"/>
    </source>
</evidence>
<dbReference type="Gene3D" id="1.10.287.520">
    <property type="entry name" value="Helix hairpin bin"/>
    <property type="match status" value="1"/>
</dbReference>
<keyword evidence="3" id="KW-0217">Developmental protein</keyword>
<dbReference type="GO" id="GO:0009953">
    <property type="term" value="P:dorsal/ventral pattern formation"/>
    <property type="evidence" value="ECO:0007669"/>
    <property type="project" value="TreeGrafter"/>
</dbReference>
<keyword evidence="6" id="KW-1015">Disulfide bond</keyword>
<dbReference type="Gene3D" id="2.10.90.10">
    <property type="entry name" value="Cystine-knot cytokines"/>
    <property type="match status" value="1"/>
</dbReference>
<feature type="disulfide bond" evidence="6">
    <location>
        <begin position="220"/>
        <end position="229"/>
    </location>
</feature>
<dbReference type="GO" id="GO:0030514">
    <property type="term" value="P:negative regulation of BMP signaling pathway"/>
    <property type="evidence" value="ECO:0007669"/>
    <property type="project" value="InterPro"/>
</dbReference>
<dbReference type="AlphaFoldDB" id="A0A8B8CV37"/>
<keyword evidence="8" id="KW-1185">Reference proteome</keyword>
<dbReference type="GO" id="GO:0005615">
    <property type="term" value="C:extracellular space"/>
    <property type="evidence" value="ECO:0007669"/>
    <property type="project" value="TreeGrafter"/>
</dbReference>
<organism evidence="8 9">
    <name type="scientific">Crassostrea virginica</name>
    <name type="common">Eastern oyster</name>
    <dbReference type="NCBI Taxonomy" id="6565"/>
    <lineage>
        <taxon>Eukaryota</taxon>
        <taxon>Metazoa</taxon>
        <taxon>Spiralia</taxon>
        <taxon>Lophotrochozoa</taxon>
        <taxon>Mollusca</taxon>
        <taxon>Bivalvia</taxon>
        <taxon>Autobranchia</taxon>
        <taxon>Pteriomorphia</taxon>
        <taxon>Ostreida</taxon>
        <taxon>Ostreoidea</taxon>
        <taxon>Ostreidae</taxon>
        <taxon>Crassostrea</taxon>
    </lineage>
</organism>
<evidence type="ECO:0000256" key="2">
    <source>
        <dbReference type="ARBA" id="ARBA00007480"/>
    </source>
</evidence>
<comment type="subcellular location">
    <subcellularLocation>
        <location evidence="1">Secreted</location>
    </subcellularLocation>
</comment>
<dbReference type="Proteomes" id="UP000694844">
    <property type="component" value="Chromosome 2"/>
</dbReference>
<dbReference type="GeneID" id="111122202"/>
<evidence type="ECO:0000256" key="1">
    <source>
        <dbReference type="ARBA" id="ARBA00004613"/>
    </source>
</evidence>
<dbReference type="GO" id="GO:0045596">
    <property type="term" value="P:negative regulation of cell differentiation"/>
    <property type="evidence" value="ECO:0007669"/>
    <property type="project" value="InterPro"/>
</dbReference>
<dbReference type="InterPro" id="IPR008717">
    <property type="entry name" value="Noggin"/>
</dbReference>
<dbReference type="RefSeq" id="XP_022319535.1">
    <property type="nucleotide sequence ID" value="XM_022463827.1"/>
</dbReference>
<feature type="disulfide bond" evidence="6">
    <location>
        <begin position="168"/>
        <end position="205"/>
    </location>
</feature>